<dbReference type="Pfam" id="PF00293">
    <property type="entry name" value="NUDIX"/>
    <property type="match status" value="1"/>
</dbReference>
<sequence>MQEIIKQISEYVPFTEQEAADQTLFLTKLQFQKDLLTRDNPEVHFSSSAWVVNPTYDKVLMVFHHIYQSYSWTGGHADGDADLLRVAKKELEEETGITDYHLMYDGLFAFDILPVEEHYKNGKRIKKHVHVNTTFLFMAEEDQQLTIKEDENSDVKWIAVAELDEAVAEEEMRPYYHKMMQKALLLKQDPTV</sequence>
<dbReference type="AlphaFoldDB" id="R2Y6D6"/>
<keyword evidence="6" id="KW-1185">Reference proteome</keyword>
<dbReference type="EMBL" id="AJDQ01000004">
    <property type="protein sequence ID" value="EOI57932.1"/>
    <property type="molecule type" value="Genomic_DNA"/>
</dbReference>
<dbReference type="HOGENOM" id="CLU_101758_1_0_9"/>
<name>R2Y6D6_9ENTE</name>
<protein>
    <recommendedName>
        <fullName evidence="2">Nudix hydrolase domain-containing protein</fullName>
    </recommendedName>
</protein>
<dbReference type="RefSeq" id="WP_010779356.1">
    <property type="nucleotide sequence ID" value="NZ_ASWH01000002.1"/>
</dbReference>
<evidence type="ECO:0000313" key="4">
    <source>
        <dbReference type="EMBL" id="EOW79314.1"/>
    </source>
</evidence>
<dbReference type="EMBL" id="ASWH01000002">
    <property type="protein sequence ID" value="EOW79314.1"/>
    <property type="molecule type" value="Genomic_DNA"/>
</dbReference>
<evidence type="ECO:0000313" key="3">
    <source>
        <dbReference type="EMBL" id="EOI57932.1"/>
    </source>
</evidence>
<dbReference type="CDD" id="cd03674">
    <property type="entry name" value="NUDIX_Hydrolase"/>
    <property type="match status" value="1"/>
</dbReference>
<reference evidence="4 6" key="2">
    <citation type="submission" date="2013-03" db="EMBL/GenBank/DDBJ databases">
        <title>The Genome Sequence of Enterococcus gilvus ATCC BAA-350 (PacBio/Illumina hybrid assembly).</title>
        <authorList>
            <consortium name="The Broad Institute Genomics Platform"/>
            <consortium name="The Broad Institute Genome Sequencing Center for Infectious Disease"/>
            <person name="Earl A."/>
            <person name="Russ C."/>
            <person name="Gilmore M."/>
            <person name="Surin D."/>
            <person name="Walker B."/>
            <person name="Young S."/>
            <person name="Zeng Q."/>
            <person name="Gargeya S."/>
            <person name="Fitzgerald M."/>
            <person name="Haas B."/>
            <person name="Abouelleil A."/>
            <person name="Allen A.W."/>
            <person name="Alvarado L."/>
            <person name="Arachchi H.M."/>
            <person name="Berlin A.M."/>
            <person name="Chapman S.B."/>
            <person name="Gainer-Dewar J."/>
            <person name="Goldberg J."/>
            <person name="Griggs A."/>
            <person name="Gujja S."/>
            <person name="Hansen M."/>
            <person name="Howarth C."/>
            <person name="Imamovic A."/>
            <person name="Ireland A."/>
            <person name="Larimer J."/>
            <person name="McCowan C."/>
            <person name="Murphy C."/>
            <person name="Pearson M."/>
            <person name="Poon T.W."/>
            <person name="Priest M."/>
            <person name="Roberts A."/>
            <person name="Saif S."/>
            <person name="Shea T."/>
            <person name="Sisk P."/>
            <person name="Sykes S."/>
            <person name="Wortman J."/>
            <person name="Nusbaum C."/>
            <person name="Birren B."/>
        </authorList>
    </citation>
    <scope>NUCLEOTIDE SEQUENCE [LARGE SCALE GENOMIC DNA]</scope>
    <source>
        <strain evidence="4 6">ATCC BAA-350</strain>
    </source>
</reference>
<dbReference type="PATRIC" id="fig|1158614.3.peg.936"/>
<gene>
    <name evidence="4" type="ORF">I592_03454</name>
    <name evidence="3" type="ORF">UKC_00907</name>
</gene>
<dbReference type="InterPro" id="IPR000086">
    <property type="entry name" value="NUDIX_hydrolase_dom"/>
</dbReference>
<reference evidence="3 5" key="1">
    <citation type="submission" date="2013-02" db="EMBL/GenBank/DDBJ databases">
        <title>The Genome Sequence of Enterococcus gilvus ATCC BAA-350.</title>
        <authorList>
            <consortium name="The Broad Institute Genome Sequencing Platform"/>
            <consortium name="The Broad Institute Genome Sequencing Center for Infectious Disease"/>
            <person name="Earl A.M."/>
            <person name="Gilmore M.S."/>
            <person name="Lebreton F."/>
            <person name="Walker B."/>
            <person name="Young S.K."/>
            <person name="Zeng Q."/>
            <person name="Gargeya S."/>
            <person name="Fitzgerald M."/>
            <person name="Haas B."/>
            <person name="Abouelleil A."/>
            <person name="Alvarado L."/>
            <person name="Arachchi H.M."/>
            <person name="Berlin A.M."/>
            <person name="Chapman S.B."/>
            <person name="Dewar J."/>
            <person name="Goldberg J."/>
            <person name="Griggs A."/>
            <person name="Gujja S."/>
            <person name="Hansen M."/>
            <person name="Howarth C."/>
            <person name="Imamovic A."/>
            <person name="Larimer J."/>
            <person name="McCowan C."/>
            <person name="Murphy C."/>
            <person name="Neiman D."/>
            <person name="Pearson M."/>
            <person name="Priest M."/>
            <person name="Roberts A."/>
            <person name="Saif S."/>
            <person name="Shea T."/>
            <person name="Sisk P."/>
            <person name="Sykes S."/>
            <person name="Wortman J."/>
            <person name="Nusbaum C."/>
            <person name="Birren B."/>
        </authorList>
    </citation>
    <scope>NUCLEOTIDE SEQUENCE [LARGE SCALE GENOMIC DNA]</scope>
    <source>
        <strain evidence="3 5">ATCC BAA-350</strain>
    </source>
</reference>
<evidence type="ECO:0000259" key="2">
    <source>
        <dbReference type="PROSITE" id="PS51462"/>
    </source>
</evidence>
<feature type="domain" description="Nudix hydrolase" evidence="2">
    <location>
        <begin position="42"/>
        <end position="180"/>
    </location>
</feature>
<dbReference type="OrthoDB" id="9787880at2"/>
<evidence type="ECO:0000256" key="1">
    <source>
        <dbReference type="ARBA" id="ARBA00005582"/>
    </source>
</evidence>
<evidence type="ECO:0000313" key="5">
    <source>
        <dbReference type="Proteomes" id="UP000013750"/>
    </source>
</evidence>
<proteinExistence type="inferred from homology"/>
<dbReference type="Proteomes" id="UP000013750">
    <property type="component" value="Unassembled WGS sequence"/>
</dbReference>
<comment type="similarity">
    <text evidence="1">Belongs to the Nudix hydrolase family.</text>
</comment>
<evidence type="ECO:0000313" key="6">
    <source>
        <dbReference type="Proteomes" id="UP000014160"/>
    </source>
</evidence>
<organism evidence="3 5">
    <name type="scientific">Enterococcus gilvus ATCC BAA-350</name>
    <dbReference type="NCBI Taxonomy" id="1158614"/>
    <lineage>
        <taxon>Bacteria</taxon>
        <taxon>Bacillati</taxon>
        <taxon>Bacillota</taxon>
        <taxon>Bacilli</taxon>
        <taxon>Lactobacillales</taxon>
        <taxon>Enterococcaceae</taxon>
        <taxon>Enterococcus</taxon>
    </lineage>
</organism>
<dbReference type="InterPro" id="IPR015797">
    <property type="entry name" value="NUDIX_hydrolase-like_dom_sf"/>
</dbReference>
<comment type="caution">
    <text evidence="3">The sequence shown here is derived from an EMBL/GenBank/DDBJ whole genome shotgun (WGS) entry which is preliminary data.</text>
</comment>
<dbReference type="SUPFAM" id="SSF55811">
    <property type="entry name" value="Nudix"/>
    <property type="match status" value="1"/>
</dbReference>
<dbReference type="Proteomes" id="UP000014160">
    <property type="component" value="Unassembled WGS sequence"/>
</dbReference>
<dbReference type="PANTHER" id="PTHR43736:SF1">
    <property type="entry name" value="DIHYDRONEOPTERIN TRIPHOSPHATE DIPHOSPHATASE"/>
    <property type="match status" value="1"/>
</dbReference>
<accession>R2Y6D6</accession>
<dbReference type="eggNOG" id="COG1051">
    <property type="taxonomic scope" value="Bacteria"/>
</dbReference>
<dbReference type="PANTHER" id="PTHR43736">
    <property type="entry name" value="ADP-RIBOSE PYROPHOSPHATASE"/>
    <property type="match status" value="1"/>
</dbReference>
<dbReference type="Gene3D" id="3.90.79.10">
    <property type="entry name" value="Nucleoside Triphosphate Pyrophosphohydrolase"/>
    <property type="match status" value="1"/>
</dbReference>
<dbReference type="PROSITE" id="PS51462">
    <property type="entry name" value="NUDIX"/>
    <property type="match status" value="1"/>
</dbReference>